<protein>
    <submittedName>
        <fullName evidence="1">Transmembrane protein</fullName>
    </submittedName>
</protein>
<name>A0ABN4N0W8_9GAMM</name>
<dbReference type="PANTHER" id="PTHR34205:SF2">
    <property type="entry name" value="DUF962 DOMAIN-CONTAINING PROTEIN"/>
    <property type="match status" value="1"/>
</dbReference>
<accession>A0ABN4N0W8</accession>
<dbReference type="Pfam" id="PF06127">
    <property type="entry name" value="Mpo1-like"/>
    <property type="match status" value="1"/>
</dbReference>
<dbReference type="EMBL" id="CP014945">
    <property type="protein sequence ID" value="AMT95840.1"/>
    <property type="molecule type" value="Genomic_DNA"/>
</dbReference>
<organism evidence="1 2">
    <name type="scientific">Psychrobacter alimentarius</name>
    <dbReference type="NCBI Taxonomy" id="261164"/>
    <lineage>
        <taxon>Bacteria</taxon>
        <taxon>Pseudomonadati</taxon>
        <taxon>Pseudomonadota</taxon>
        <taxon>Gammaproteobacteria</taxon>
        <taxon>Moraxellales</taxon>
        <taxon>Moraxellaceae</taxon>
        <taxon>Psychrobacter</taxon>
    </lineage>
</organism>
<keyword evidence="1" id="KW-0472">Membrane</keyword>
<evidence type="ECO:0000313" key="1">
    <source>
        <dbReference type="EMBL" id="AMT95840.1"/>
    </source>
</evidence>
<proteinExistence type="predicted"/>
<dbReference type="PANTHER" id="PTHR34205">
    <property type="entry name" value="TRANSMEMBRANE PROTEIN"/>
    <property type="match status" value="1"/>
</dbReference>
<reference evidence="1 2" key="1">
    <citation type="submission" date="2016-03" db="EMBL/GenBank/DDBJ databases">
        <title>Genome sequencing of Psychrobacter alimentarius PAMC 27889.</title>
        <authorList>
            <person name="Lee J."/>
            <person name="Kim O.-S."/>
        </authorList>
    </citation>
    <scope>NUCLEOTIDE SEQUENCE [LARGE SCALE GENOMIC DNA]</scope>
    <source>
        <strain evidence="1 2">PAMC 27889</strain>
    </source>
</reference>
<keyword evidence="2" id="KW-1185">Reference proteome</keyword>
<dbReference type="InterPro" id="IPR009305">
    <property type="entry name" value="Mpo1-like"/>
</dbReference>
<keyword evidence="1" id="KW-0812">Transmembrane</keyword>
<dbReference type="RefSeq" id="WP_084387213.1">
    <property type="nucleotide sequence ID" value="NZ_CP014945.1"/>
</dbReference>
<evidence type="ECO:0000313" key="2">
    <source>
        <dbReference type="Proteomes" id="UP000076104"/>
    </source>
</evidence>
<gene>
    <name evidence="1" type="ORF">A3K91_0204</name>
</gene>
<sequence length="144" mass="16201">MNLNDTALSTETAATQDGDYTNKTTKTDLIKADPSIKQNFYDFYLGEHQNMACRRLHFAGSSFGLLGLAKSVKDRSPTPLLKGIAAGYACAWVGHFFFEKNKPASFKFPLKSFASDFRMYSDVLRGNLSLKDRKYDRARKKPAQ</sequence>
<dbReference type="GeneID" id="33059995"/>
<dbReference type="Proteomes" id="UP000076104">
    <property type="component" value="Chromosome"/>
</dbReference>